<keyword evidence="1" id="KW-1133">Transmembrane helix</keyword>
<evidence type="ECO:0000256" key="1">
    <source>
        <dbReference type="SAM" id="Phobius"/>
    </source>
</evidence>
<dbReference type="RefSeq" id="WP_302883236.1">
    <property type="nucleotide sequence ID" value="NZ_JAUMIT010000001.1"/>
</dbReference>
<keyword evidence="3" id="KW-1185">Reference proteome</keyword>
<dbReference type="PANTHER" id="PTHR40940:SF2">
    <property type="entry name" value="BATD"/>
    <property type="match status" value="1"/>
</dbReference>
<organism evidence="2 3">
    <name type="scientific">Wenyingzhuangia gilva</name>
    <dbReference type="NCBI Taxonomy" id="3057677"/>
    <lineage>
        <taxon>Bacteria</taxon>
        <taxon>Pseudomonadati</taxon>
        <taxon>Bacteroidota</taxon>
        <taxon>Flavobacteriia</taxon>
        <taxon>Flavobacteriales</taxon>
        <taxon>Flavobacteriaceae</taxon>
        <taxon>Wenyingzhuangia</taxon>
    </lineage>
</organism>
<name>A0ABT8VPT4_9FLAO</name>
<reference evidence="2" key="1">
    <citation type="submission" date="2023-07" db="EMBL/GenBank/DDBJ databases">
        <title>Wenyingzhuangia sp. chi5 genome sequencing and assembly.</title>
        <authorList>
            <person name="Park S."/>
        </authorList>
    </citation>
    <scope>NUCLEOTIDE SEQUENCE</scope>
    <source>
        <strain evidence="2">Chi5</strain>
    </source>
</reference>
<protein>
    <submittedName>
        <fullName evidence="2">BatD family protein</fullName>
    </submittedName>
</protein>
<dbReference type="PANTHER" id="PTHR40940">
    <property type="entry name" value="PROTEIN BATD-RELATED"/>
    <property type="match status" value="1"/>
</dbReference>
<feature type="transmembrane region" description="Helical" evidence="1">
    <location>
        <begin position="490"/>
        <end position="507"/>
    </location>
</feature>
<keyword evidence="1" id="KW-0472">Membrane</keyword>
<sequence>MKRIGSLRVSSTKYQVQSMGLKELIVKSIQYQLQGLTSNCLNPFYFLLFTFFVTTFGFSQVELTARTSKKTLGENQRFRLEYNINNQEADNFKLPNFKNFKVVQGPSQSVSNSYSIINGKAQSTFSKTYSYILEPIGKGTFTLEPASIEYQGKKIESNTITVHVVDAVDLPKDPNDPNYIASQNIKMVVTISDENPYVGEPIYAEYRLYVNQLAINSFDVDTPPNYEGFWSQVLDNKNPQFQDGKYKGEMWKYAVLHKVVLIPQRNGELTVNPMSADLVVGVPTGRGDFFGNMITRNVSQRLVSDKKIIKVKSLPLEGKPLDFTGAVGDYSYEVNTSRSVFKANESAQIKVKVSGKGNLKLFELPNIVTPKELEVYDPERKEQVTVTTTGLTGSIQNDYTVVPQFKGKFKVPATSFSYFNPTDKKYHTITSDEILLDVTEGKDLATSLGADYSNGALKQTVKATGNDFRYVHTSTVLEPIEKSEFYKTKLFYILLLLPLVILPLGVFTSKKQRELSRDISRNKLRKADKLTKKYLASAKKELGNKTTFYSSLEKALHNYLKAKLQVETTDISKDSIAEMLTKKEVSKEAITQFIEVFSACEFARYAASSDEKMKEDFDKAKQAITELDKNL</sequence>
<proteinExistence type="predicted"/>
<evidence type="ECO:0000313" key="2">
    <source>
        <dbReference type="EMBL" id="MDO3693990.1"/>
    </source>
</evidence>
<comment type="caution">
    <text evidence="2">The sequence shown here is derived from an EMBL/GenBank/DDBJ whole genome shotgun (WGS) entry which is preliminary data.</text>
</comment>
<dbReference type="Proteomes" id="UP001168642">
    <property type="component" value="Unassembled WGS sequence"/>
</dbReference>
<dbReference type="EMBL" id="JAUMIT010000001">
    <property type="protein sequence ID" value="MDO3693990.1"/>
    <property type="molecule type" value="Genomic_DNA"/>
</dbReference>
<accession>A0ABT8VPT4</accession>
<keyword evidence="1" id="KW-0812">Transmembrane</keyword>
<dbReference type="Pfam" id="PF13584">
    <property type="entry name" value="BatD"/>
    <property type="match status" value="2"/>
</dbReference>
<gene>
    <name evidence="2" type="ORF">QVZ41_03885</name>
</gene>
<dbReference type="InterPro" id="IPR025738">
    <property type="entry name" value="BatD"/>
</dbReference>
<evidence type="ECO:0000313" key="3">
    <source>
        <dbReference type="Proteomes" id="UP001168642"/>
    </source>
</evidence>